<organism evidence="1 3">
    <name type="scientific">Thermoproteota archaeon</name>
    <dbReference type="NCBI Taxonomy" id="2056631"/>
    <lineage>
        <taxon>Archaea</taxon>
        <taxon>Thermoproteota</taxon>
    </lineage>
</organism>
<protein>
    <submittedName>
        <fullName evidence="1">Uncharacterized protein</fullName>
    </submittedName>
</protein>
<evidence type="ECO:0000313" key="2">
    <source>
        <dbReference type="EMBL" id="TDA39718.1"/>
    </source>
</evidence>
<dbReference type="EMBL" id="QNVI01000021">
    <property type="protein sequence ID" value="TDA39718.1"/>
    <property type="molecule type" value="Genomic_DNA"/>
</dbReference>
<gene>
    <name evidence="2" type="ORF">DSO09_01880</name>
    <name evidence="1" type="ORF">EF809_04370</name>
</gene>
<dbReference type="Proteomes" id="UP000316080">
    <property type="component" value="Unassembled WGS sequence"/>
</dbReference>
<evidence type="ECO:0000313" key="1">
    <source>
        <dbReference type="EMBL" id="RZN55854.1"/>
    </source>
</evidence>
<sequence>MSLLVLDFILNNMRIWLSENEKRQLYNELISYFGIVGAMNECKILEDAWRDPFYRYEIENFIKSWLRKRRKETIEIYR</sequence>
<evidence type="ECO:0000313" key="4">
    <source>
        <dbReference type="Proteomes" id="UP000317265"/>
    </source>
</evidence>
<dbReference type="EMBL" id="RXIH01000034">
    <property type="protein sequence ID" value="RZN55854.1"/>
    <property type="molecule type" value="Genomic_DNA"/>
</dbReference>
<proteinExistence type="predicted"/>
<reference evidence="2 4" key="1">
    <citation type="journal article" date="2019" name="Nat. Microbiol.">
        <title>Expanding anaerobic alkane metabolism in the domain of Archaea.</title>
        <authorList>
            <person name="Wang Y."/>
            <person name="Wegener G."/>
            <person name="Hou J."/>
            <person name="Wang F."/>
            <person name="Xiao X."/>
        </authorList>
    </citation>
    <scope>NUCLEOTIDE SEQUENCE [LARGE SCALE GENOMIC DNA]</scope>
    <source>
        <strain evidence="2">WYZ-LMO11</strain>
    </source>
</reference>
<evidence type="ECO:0000313" key="3">
    <source>
        <dbReference type="Proteomes" id="UP000316080"/>
    </source>
</evidence>
<comment type="caution">
    <text evidence="1">The sequence shown here is derived from an EMBL/GenBank/DDBJ whole genome shotgun (WGS) entry which is preliminary data.</text>
</comment>
<name>A0A520KEY2_9CREN</name>
<dbReference type="AlphaFoldDB" id="A0A520KEY2"/>
<reference evidence="1 3" key="2">
    <citation type="journal article" date="2019" name="Nat. Microbiol.">
        <title>Wide diversity of methane and short-chain alkane metabolisms in uncultured archaea.</title>
        <authorList>
            <person name="Borrel G."/>
            <person name="Adam P.S."/>
            <person name="McKay L.J."/>
            <person name="Chen L.X."/>
            <person name="Sierra-Garcia I.N."/>
            <person name="Sieber C.M."/>
            <person name="Letourneur Q."/>
            <person name="Ghozlane A."/>
            <person name="Andersen G.L."/>
            <person name="Li W.J."/>
            <person name="Hallam S.J."/>
            <person name="Muyzer G."/>
            <person name="de Oliveira V.M."/>
            <person name="Inskeep W.P."/>
            <person name="Banfield J.F."/>
            <person name="Gribaldo S."/>
        </authorList>
    </citation>
    <scope>NUCLEOTIDE SEQUENCE [LARGE SCALE GENOMIC DNA]</scope>
    <source>
        <strain evidence="1">Verst-YHS</strain>
    </source>
</reference>
<accession>A0A520KEY2</accession>
<dbReference type="Proteomes" id="UP000317265">
    <property type="component" value="Unassembled WGS sequence"/>
</dbReference>